<dbReference type="STRING" id="311333.SAMN05421664_0746"/>
<dbReference type="AlphaFoldDB" id="A0A1H0YJ78"/>
<feature type="transmembrane region" description="Helical" evidence="1">
    <location>
        <begin position="12"/>
        <end position="31"/>
    </location>
</feature>
<keyword evidence="1" id="KW-0472">Membrane</keyword>
<protein>
    <submittedName>
        <fullName evidence="2">Uncharacterized protein</fullName>
    </submittedName>
</protein>
<reference evidence="3" key="1">
    <citation type="submission" date="2016-10" db="EMBL/GenBank/DDBJ databases">
        <authorList>
            <person name="Varghese N."/>
            <person name="Submissions S."/>
        </authorList>
    </citation>
    <scope>NUCLEOTIDE SEQUENCE [LARGE SCALE GENOMIC DNA]</scope>
    <source>
        <strain evidence="3">DSM 17072</strain>
    </source>
</reference>
<organism evidence="2 3">
    <name type="scientific">Chryseobacterium soldanellicola</name>
    <dbReference type="NCBI Taxonomy" id="311333"/>
    <lineage>
        <taxon>Bacteria</taxon>
        <taxon>Pseudomonadati</taxon>
        <taxon>Bacteroidota</taxon>
        <taxon>Flavobacteriia</taxon>
        <taxon>Flavobacteriales</taxon>
        <taxon>Weeksellaceae</taxon>
        <taxon>Chryseobacterium group</taxon>
        <taxon>Chryseobacterium</taxon>
    </lineage>
</organism>
<evidence type="ECO:0000313" key="2">
    <source>
        <dbReference type="EMBL" id="SDQ14946.1"/>
    </source>
</evidence>
<name>A0A1H0YJ78_9FLAO</name>
<evidence type="ECO:0000256" key="1">
    <source>
        <dbReference type="SAM" id="Phobius"/>
    </source>
</evidence>
<sequence length="136" mass="15970">MYICHFKMRTYLVYFLTGLFLFFVIGSKIQVTTLRNDYSGPVSHHMPKHANRLNQTFEKLSVQQQLDDAGSSSFEFNENDFQLSDTVQAVIVFACVFSLLYIFGLRFRERLKLAFEDLVLHALLVKKYIFIRSIRI</sequence>
<keyword evidence="1" id="KW-1133">Transmembrane helix</keyword>
<dbReference type="Proteomes" id="UP000199627">
    <property type="component" value="Unassembled WGS sequence"/>
</dbReference>
<evidence type="ECO:0000313" key="3">
    <source>
        <dbReference type="Proteomes" id="UP000199627"/>
    </source>
</evidence>
<keyword evidence="1" id="KW-0812">Transmembrane</keyword>
<keyword evidence="3" id="KW-1185">Reference proteome</keyword>
<dbReference type="EMBL" id="FNKL01000001">
    <property type="protein sequence ID" value="SDQ14946.1"/>
    <property type="molecule type" value="Genomic_DNA"/>
</dbReference>
<proteinExistence type="predicted"/>
<accession>A0A1H0YJ78</accession>
<gene>
    <name evidence="2" type="ORF">SAMN05421664_0746</name>
</gene>
<feature type="transmembrane region" description="Helical" evidence="1">
    <location>
        <begin position="86"/>
        <end position="105"/>
    </location>
</feature>